<sequence>MAHKKGSGSTKNGRDSHSKKLGIKKYGGEIVIPGNIIIRQKGNKFKLGNNVDQGKDYTIFSMIEGIVKFEANKNKNRKISVYPI</sequence>
<keyword evidence="3" id="KW-0687">Ribonucleoprotein</keyword>
<keyword evidence="2 5" id="KW-0689">Ribosomal protein</keyword>
<accession>A0A3S8UW37</accession>
<comment type="similarity">
    <text evidence="1">Belongs to the bacterial ribosomal protein bL27 family.</text>
</comment>
<proteinExistence type="inferred from homology"/>
<dbReference type="GO" id="GO:0005840">
    <property type="term" value="C:ribosome"/>
    <property type="evidence" value="ECO:0007669"/>
    <property type="project" value="UniProtKB-KW"/>
</dbReference>
<dbReference type="PANTHER" id="PTHR15893:SF0">
    <property type="entry name" value="LARGE RIBOSOMAL SUBUNIT PROTEIN BL27M"/>
    <property type="match status" value="1"/>
</dbReference>
<dbReference type="Pfam" id="PF01016">
    <property type="entry name" value="Ribosomal_L27"/>
    <property type="match status" value="1"/>
</dbReference>
<dbReference type="AlphaFoldDB" id="A0A3S8UW37"/>
<dbReference type="HAMAP" id="MF_00539">
    <property type="entry name" value="Ribosomal_bL27"/>
    <property type="match status" value="1"/>
</dbReference>
<dbReference type="InterPro" id="IPR001684">
    <property type="entry name" value="Ribosomal_bL27"/>
</dbReference>
<evidence type="ECO:0000256" key="2">
    <source>
        <dbReference type="ARBA" id="ARBA00022980"/>
    </source>
</evidence>
<organism evidence="5">
    <name type="scientific">Harveyella mirabilis</name>
    <dbReference type="NCBI Taxonomy" id="282355"/>
    <lineage>
        <taxon>Eukaryota</taxon>
        <taxon>Rhodophyta</taxon>
        <taxon>Florideophyceae</taxon>
        <taxon>Rhodymeniophycidae</taxon>
        <taxon>Gigartinales</taxon>
        <taxon>Choreocolacaceae</taxon>
        <taxon>Harveyella</taxon>
    </lineage>
</organism>
<gene>
    <name evidence="5" type="primary">rpl27</name>
</gene>
<name>A0A3S8UW37_9FLOR</name>
<dbReference type="GO" id="GO:0006412">
    <property type="term" value="P:translation"/>
    <property type="evidence" value="ECO:0007669"/>
    <property type="project" value="InterPro"/>
</dbReference>
<dbReference type="FunFam" id="2.40.50.100:FF:000060">
    <property type="entry name" value="Apicoplast ribosomal protein L27"/>
    <property type="match status" value="1"/>
</dbReference>
<dbReference type="GO" id="GO:0003735">
    <property type="term" value="F:structural constituent of ribosome"/>
    <property type="evidence" value="ECO:0007669"/>
    <property type="project" value="InterPro"/>
</dbReference>
<evidence type="ECO:0000256" key="3">
    <source>
        <dbReference type="ARBA" id="ARBA00023274"/>
    </source>
</evidence>
<dbReference type="Gene3D" id="2.40.50.100">
    <property type="match status" value="1"/>
</dbReference>
<dbReference type="NCBIfam" id="TIGR00062">
    <property type="entry name" value="L27"/>
    <property type="match status" value="1"/>
</dbReference>
<reference evidence="5" key="1">
    <citation type="journal article" date="2018" name="J. Phycol.">
        <title>Molecular phylogenetics supports a clade of red algal parasites retaining native plastids: taxonomy and terminology revised.</title>
        <authorList>
            <person name="Salomaki E.D."/>
            <person name="Lane C.E."/>
        </authorList>
    </citation>
    <scope>NUCLEOTIDE SEQUENCE</scope>
</reference>
<protein>
    <submittedName>
        <fullName evidence="5">Ribosomal protein L27</fullName>
    </submittedName>
</protein>
<dbReference type="SUPFAM" id="SSF110324">
    <property type="entry name" value="Ribosomal L27 protein-like"/>
    <property type="match status" value="1"/>
</dbReference>
<evidence type="ECO:0000313" key="5">
    <source>
        <dbReference type="EMBL" id="AZL88047.1"/>
    </source>
</evidence>
<feature type="region of interest" description="Disordered" evidence="4">
    <location>
        <begin position="1"/>
        <end position="21"/>
    </location>
</feature>
<dbReference type="GO" id="GO:1990904">
    <property type="term" value="C:ribonucleoprotein complex"/>
    <property type="evidence" value="ECO:0007669"/>
    <property type="project" value="UniProtKB-KW"/>
</dbReference>
<evidence type="ECO:0000256" key="4">
    <source>
        <dbReference type="SAM" id="MobiDB-lite"/>
    </source>
</evidence>
<evidence type="ECO:0000256" key="1">
    <source>
        <dbReference type="ARBA" id="ARBA00010797"/>
    </source>
</evidence>
<dbReference type="PRINTS" id="PR00063">
    <property type="entry name" value="RIBOSOMALL27"/>
</dbReference>
<dbReference type="EMBL" id="MK039118">
    <property type="protein sequence ID" value="AZL88047.1"/>
    <property type="molecule type" value="Genomic_DNA"/>
</dbReference>
<geneLocation type="plastid" evidence="5"/>
<dbReference type="PANTHER" id="PTHR15893">
    <property type="entry name" value="RIBOSOMAL PROTEIN L27"/>
    <property type="match status" value="1"/>
</dbReference>
<keyword evidence="5" id="KW-0934">Plastid</keyword>